<accession>A0A024GQS9</accession>
<protein>
    <submittedName>
        <fullName evidence="1">Uncharacterized protein</fullName>
    </submittedName>
</protein>
<gene>
    <name evidence="1" type="ORF">BN9_103310</name>
</gene>
<proteinExistence type="predicted"/>
<dbReference type="AlphaFoldDB" id="A0A024GQS9"/>
<organism evidence="1 2">
    <name type="scientific">Albugo candida</name>
    <dbReference type="NCBI Taxonomy" id="65357"/>
    <lineage>
        <taxon>Eukaryota</taxon>
        <taxon>Sar</taxon>
        <taxon>Stramenopiles</taxon>
        <taxon>Oomycota</taxon>
        <taxon>Peronosporomycetes</taxon>
        <taxon>Albuginales</taxon>
        <taxon>Albuginaceae</taxon>
        <taxon>Albugo</taxon>
    </lineage>
</organism>
<sequence>MSLSFLQKSEDIASKTVGIYFSLMLVSLSMSPSHLSPKSSSFQSMRFLQLTCLIEKPRICRAHCLSKVTDNPSFSKQSVFDLESANAVRDTKFFQSIQLFPLP</sequence>
<dbReference type="Proteomes" id="UP000053237">
    <property type="component" value="Unassembled WGS sequence"/>
</dbReference>
<reference evidence="1 2" key="1">
    <citation type="submission" date="2012-05" db="EMBL/GenBank/DDBJ databases">
        <title>Recombination and specialization in a pathogen metapopulation.</title>
        <authorList>
            <person name="Gardiner A."/>
            <person name="Kemen E."/>
            <person name="Schultz-Larsen T."/>
            <person name="MacLean D."/>
            <person name="Van Oosterhout C."/>
            <person name="Jones J.D.G."/>
        </authorList>
    </citation>
    <scope>NUCLEOTIDE SEQUENCE [LARGE SCALE GENOMIC DNA]</scope>
    <source>
        <strain evidence="1 2">Ac Nc2</strain>
    </source>
</reference>
<evidence type="ECO:0000313" key="1">
    <source>
        <dbReference type="EMBL" id="CCI49077.1"/>
    </source>
</evidence>
<keyword evidence="2" id="KW-1185">Reference proteome</keyword>
<dbReference type="EMBL" id="CAIX01000271">
    <property type="protein sequence ID" value="CCI49077.1"/>
    <property type="molecule type" value="Genomic_DNA"/>
</dbReference>
<evidence type="ECO:0000313" key="2">
    <source>
        <dbReference type="Proteomes" id="UP000053237"/>
    </source>
</evidence>
<comment type="caution">
    <text evidence="1">The sequence shown here is derived from an EMBL/GenBank/DDBJ whole genome shotgun (WGS) entry which is preliminary data.</text>
</comment>
<name>A0A024GQS9_9STRA</name>
<dbReference type="InParanoid" id="A0A024GQS9"/>